<dbReference type="AlphaFoldDB" id="A0A7M2WS55"/>
<dbReference type="InterPro" id="IPR003594">
    <property type="entry name" value="HATPase_dom"/>
</dbReference>
<dbReference type="PANTHER" id="PTHR43065">
    <property type="entry name" value="SENSOR HISTIDINE KINASE"/>
    <property type="match status" value="1"/>
</dbReference>
<keyword evidence="3" id="KW-0597">Phosphoprotein</keyword>
<dbReference type="InterPro" id="IPR008984">
    <property type="entry name" value="SMAD_FHA_dom_sf"/>
</dbReference>
<dbReference type="SUPFAM" id="SSF55781">
    <property type="entry name" value="GAF domain-like"/>
    <property type="match status" value="1"/>
</dbReference>
<dbReference type="InterPro" id="IPR003018">
    <property type="entry name" value="GAF"/>
</dbReference>
<evidence type="ECO:0000256" key="4">
    <source>
        <dbReference type="ARBA" id="ARBA00022679"/>
    </source>
</evidence>
<dbReference type="KEGG" id="hbs:IPV69_14135"/>
<accession>A0A7M2WS55</accession>
<reference evidence="12 13" key="1">
    <citation type="submission" date="2020-10" db="EMBL/GenBank/DDBJ databases">
        <title>Wide distribution of Phycisphaera-like planctomycetes from WD2101 soil group in peatlands and genome analysis of the first cultivated representative.</title>
        <authorList>
            <person name="Dedysh S.N."/>
            <person name="Beletsky A.V."/>
            <person name="Ivanova A."/>
            <person name="Kulichevskaya I.S."/>
            <person name="Suzina N.E."/>
            <person name="Philippov D.A."/>
            <person name="Rakitin A.L."/>
            <person name="Mardanov A.V."/>
            <person name="Ravin N.V."/>
        </authorList>
    </citation>
    <scope>NUCLEOTIDE SEQUENCE [LARGE SCALE GENOMIC DNA]</scope>
    <source>
        <strain evidence="12 13">M1803</strain>
    </source>
</reference>
<dbReference type="GO" id="GO:0000155">
    <property type="term" value="F:phosphorelay sensor kinase activity"/>
    <property type="evidence" value="ECO:0007669"/>
    <property type="project" value="InterPro"/>
</dbReference>
<proteinExistence type="predicted"/>
<feature type="domain" description="FHA" evidence="10">
    <location>
        <begin position="13"/>
        <end position="71"/>
    </location>
</feature>
<dbReference type="Gene3D" id="3.30.450.40">
    <property type="match status" value="1"/>
</dbReference>
<dbReference type="Pfam" id="PF00498">
    <property type="entry name" value="FHA"/>
    <property type="match status" value="1"/>
</dbReference>
<dbReference type="PROSITE" id="PS50006">
    <property type="entry name" value="FHA_DOMAIN"/>
    <property type="match status" value="1"/>
</dbReference>
<evidence type="ECO:0000259" key="10">
    <source>
        <dbReference type="PROSITE" id="PS50006"/>
    </source>
</evidence>
<keyword evidence="5" id="KW-0547">Nucleotide-binding</keyword>
<dbReference type="SMART" id="SM00065">
    <property type="entry name" value="GAF"/>
    <property type="match status" value="1"/>
</dbReference>
<evidence type="ECO:0000256" key="8">
    <source>
        <dbReference type="ARBA" id="ARBA00023012"/>
    </source>
</evidence>
<dbReference type="PANTHER" id="PTHR43065:SF10">
    <property type="entry name" value="PEROXIDE STRESS-ACTIVATED HISTIDINE KINASE MAK3"/>
    <property type="match status" value="1"/>
</dbReference>
<dbReference type="InterPro" id="IPR005467">
    <property type="entry name" value="His_kinase_dom"/>
</dbReference>
<keyword evidence="7" id="KW-0067">ATP-binding</keyword>
<dbReference type="RefSeq" id="WP_206290330.1">
    <property type="nucleotide sequence ID" value="NZ_CP063458.1"/>
</dbReference>
<organism evidence="12 13">
    <name type="scientific">Humisphaera borealis</name>
    <dbReference type="NCBI Taxonomy" id="2807512"/>
    <lineage>
        <taxon>Bacteria</taxon>
        <taxon>Pseudomonadati</taxon>
        <taxon>Planctomycetota</taxon>
        <taxon>Phycisphaerae</taxon>
        <taxon>Tepidisphaerales</taxon>
        <taxon>Tepidisphaeraceae</taxon>
        <taxon>Humisphaera</taxon>
    </lineage>
</organism>
<dbReference type="CDD" id="cd00060">
    <property type="entry name" value="FHA"/>
    <property type="match status" value="1"/>
</dbReference>
<evidence type="ECO:0000256" key="3">
    <source>
        <dbReference type="ARBA" id="ARBA00022553"/>
    </source>
</evidence>
<dbReference type="InterPro" id="IPR000253">
    <property type="entry name" value="FHA_dom"/>
</dbReference>
<evidence type="ECO:0000313" key="13">
    <source>
        <dbReference type="Proteomes" id="UP000593765"/>
    </source>
</evidence>
<evidence type="ECO:0000256" key="9">
    <source>
        <dbReference type="SAM" id="MobiDB-lite"/>
    </source>
</evidence>
<dbReference type="Gene3D" id="2.60.200.20">
    <property type="match status" value="1"/>
</dbReference>
<feature type="region of interest" description="Disordered" evidence="9">
    <location>
        <begin position="200"/>
        <end position="221"/>
    </location>
</feature>
<keyword evidence="4" id="KW-0808">Transferase</keyword>
<dbReference type="Gene3D" id="3.30.565.10">
    <property type="entry name" value="Histidine kinase-like ATPase, C-terminal domain"/>
    <property type="match status" value="1"/>
</dbReference>
<dbReference type="Pfam" id="PF01590">
    <property type="entry name" value="GAF"/>
    <property type="match status" value="1"/>
</dbReference>
<sequence length="575" mass="62158">MLTLLVIQGPDKGRRFELPDAPTFCGRDSRSLPLTDNTVSRRHFELLPADGDWILKDQGSANGTYVNGGRVMDRRQLKLGDQIRVGRTIMVFGAQPGVSRVSGQQVSLAGEEAGMDSSIMHAIPSNEDSMVLAVPEPAAAAVSNLRVLYQLAAALGTGFDLQQILEVVMDLVFEYVKADRGIVLLLDEKQNQLIPRVVRTRDDESSRSINNGDPAEAAAPKIQASRTIINHVINTGEGVLSSNAMADQRFSKGKSVHSLGIRSALCVPIKARRLDARDQRTDETPDAAAGIMGVIYIDSSVKNYTYAPDQLRLLTAIGLQAGLAIQNARLYQNQLQAERLAAIGETTAALSHSIKNILQALRGGADVVEMGIKGANLPQVGKGWRVVERNLDKIYHLTMNLLSYSRTREPTLEFVNPKVLINECVELVSPNASQQGVMVVADIDADHPAIPMDAAGMHQVLMNLLGNALDAVEGGKGLIRVECHYSAANRESVIEVIDNGVGITPSMMSHMFELFHSTKGNRGTGLGLAVAKKIVDEHEGTISVSSQPGQGTTFSIRLPVYHENLTDPSHTHGPR</sequence>
<dbReference type="Pfam" id="PF02518">
    <property type="entry name" value="HATPase_c"/>
    <property type="match status" value="1"/>
</dbReference>
<keyword evidence="6" id="KW-0418">Kinase</keyword>
<dbReference type="Gene3D" id="1.10.287.130">
    <property type="match status" value="1"/>
</dbReference>
<dbReference type="SMART" id="SM00240">
    <property type="entry name" value="FHA"/>
    <property type="match status" value="1"/>
</dbReference>
<dbReference type="InterPro" id="IPR004358">
    <property type="entry name" value="Sig_transdc_His_kin-like_C"/>
</dbReference>
<evidence type="ECO:0000256" key="1">
    <source>
        <dbReference type="ARBA" id="ARBA00000085"/>
    </source>
</evidence>
<dbReference type="PROSITE" id="PS50109">
    <property type="entry name" value="HIS_KIN"/>
    <property type="match status" value="1"/>
</dbReference>
<keyword evidence="13" id="KW-1185">Reference proteome</keyword>
<evidence type="ECO:0000256" key="2">
    <source>
        <dbReference type="ARBA" id="ARBA00012438"/>
    </source>
</evidence>
<dbReference type="SUPFAM" id="SSF55874">
    <property type="entry name" value="ATPase domain of HSP90 chaperone/DNA topoisomerase II/histidine kinase"/>
    <property type="match status" value="1"/>
</dbReference>
<dbReference type="SMART" id="SM00387">
    <property type="entry name" value="HATPase_c"/>
    <property type="match status" value="1"/>
</dbReference>
<evidence type="ECO:0000313" key="12">
    <source>
        <dbReference type="EMBL" id="QOV87430.1"/>
    </source>
</evidence>
<dbReference type="InterPro" id="IPR036097">
    <property type="entry name" value="HisK_dim/P_sf"/>
</dbReference>
<protein>
    <recommendedName>
        <fullName evidence="2">histidine kinase</fullName>
        <ecNumber evidence="2">2.7.13.3</ecNumber>
    </recommendedName>
</protein>
<evidence type="ECO:0000256" key="6">
    <source>
        <dbReference type="ARBA" id="ARBA00022777"/>
    </source>
</evidence>
<dbReference type="InterPro" id="IPR036890">
    <property type="entry name" value="HATPase_C_sf"/>
</dbReference>
<dbReference type="Proteomes" id="UP000593765">
    <property type="component" value="Chromosome"/>
</dbReference>
<evidence type="ECO:0000256" key="5">
    <source>
        <dbReference type="ARBA" id="ARBA00022741"/>
    </source>
</evidence>
<gene>
    <name evidence="12" type="ORF">IPV69_14135</name>
</gene>
<evidence type="ECO:0000259" key="11">
    <source>
        <dbReference type="PROSITE" id="PS50109"/>
    </source>
</evidence>
<dbReference type="SUPFAM" id="SSF49879">
    <property type="entry name" value="SMAD/FHA domain"/>
    <property type="match status" value="1"/>
</dbReference>
<keyword evidence="8" id="KW-0902">Two-component regulatory system</keyword>
<dbReference type="SUPFAM" id="SSF47384">
    <property type="entry name" value="Homodimeric domain of signal transducing histidine kinase"/>
    <property type="match status" value="1"/>
</dbReference>
<evidence type="ECO:0000256" key="7">
    <source>
        <dbReference type="ARBA" id="ARBA00022840"/>
    </source>
</evidence>
<dbReference type="GO" id="GO:0005524">
    <property type="term" value="F:ATP binding"/>
    <property type="evidence" value="ECO:0007669"/>
    <property type="project" value="UniProtKB-KW"/>
</dbReference>
<name>A0A7M2WS55_9BACT</name>
<dbReference type="EMBL" id="CP063458">
    <property type="protein sequence ID" value="QOV87430.1"/>
    <property type="molecule type" value="Genomic_DNA"/>
</dbReference>
<dbReference type="PRINTS" id="PR00344">
    <property type="entry name" value="BCTRLSENSOR"/>
</dbReference>
<comment type="catalytic activity">
    <reaction evidence="1">
        <text>ATP + protein L-histidine = ADP + protein N-phospho-L-histidine.</text>
        <dbReference type="EC" id="2.7.13.3"/>
    </reaction>
</comment>
<feature type="domain" description="Histidine kinase" evidence="11">
    <location>
        <begin position="349"/>
        <end position="562"/>
    </location>
</feature>
<dbReference type="EC" id="2.7.13.3" evidence="2"/>
<dbReference type="InterPro" id="IPR029016">
    <property type="entry name" value="GAF-like_dom_sf"/>
</dbReference>